<dbReference type="InterPro" id="IPR011009">
    <property type="entry name" value="Kinase-like_dom_sf"/>
</dbReference>
<dbReference type="Ensembl" id="ENSCCET00000004969.1">
    <property type="protein sequence ID" value="ENSCCEP00000002972.1"/>
    <property type="gene ID" value="ENSCCEG00000003332.1"/>
</dbReference>
<evidence type="ECO:0008006" key="3">
    <source>
        <dbReference type="Google" id="ProtNLM"/>
    </source>
</evidence>
<dbReference type="SUPFAM" id="SSF56112">
    <property type="entry name" value="Protein kinase-like (PK-like)"/>
    <property type="match status" value="1"/>
</dbReference>
<evidence type="ECO:0000313" key="1">
    <source>
        <dbReference type="Ensembl" id="ENSCCEP00000002972.1"/>
    </source>
</evidence>
<protein>
    <recommendedName>
        <fullName evidence="3">Protein kinase domain-containing protein</fullName>
    </recommendedName>
</protein>
<name>A0A8C0U3R4_CYACU</name>
<reference evidence="1" key="2">
    <citation type="submission" date="2025-09" db="UniProtKB">
        <authorList>
            <consortium name="Ensembl"/>
        </authorList>
    </citation>
    <scope>IDENTIFICATION</scope>
</reference>
<dbReference type="Gene3D" id="3.30.200.20">
    <property type="entry name" value="Phosphorylase Kinase, domain 1"/>
    <property type="match status" value="1"/>
</dbReference>
<sequence length="69" mass="7758">MAAQVTSPLPDVYQLQEEVLGEGAHARVQSCVNLITNKEYAVKVKLHCREGKLRQQGGLWWWGALRAPK</sequence>
<proteinExistence type="predicted"/>
<organism evidence="1 2">
    <name type="scientific">Cyanistes caeruleus</name>
    <name type="common">Eurasian blue tit</name>
    <name type="synonym">Parus caeruleus</name>
    <dbReference type="NCBI Taxonomy" id="156563"/>
    <lineage>
        <taxon>Eukaryota</taxon>
        <taxon>Metazoa</taxon>
        <taxon>Chordata</taxon>
        <taxon>Craniata</taxon>
        <taxon>Vertebrata</taxon>
        <taxon>Euteleostomi</taxon>
        <taxon>Archelosauria</taxon>
        <taxon>Archosauria</taxon>
        <taxon>Dinosauria</taxon>
        <taxon>Saurischia</taxon>
        <taxon>Theropoda</taxon>
        <taxon>Coelurosauria</taxon>
        <taxon>Aves</taxon>
        <taxon>Neognathae</taxon>
        <taxon>Neoaves</taxon>
        <taxon>Telluraves</taxon>
        <taxon>Australaves</taxon>
        <taxon>Passeriformes</taxon>
        <taxon>Paridae</taxon>
        <taxon>Cyanistes</taxon>
    </lineage>
</organism>
<dbReference type="Proteomes" id="UP000694410">
    <property type="component" value="Unplaced"/>
</dbReference>
<reference evidence="1" key="1">
    <citation type="submission" date="2025-08" db="UniProtKB">
        <authorList>
            <consortium name="Ensembl"/>
        </authorList>
    </citation>
    <scope>IDENTIFICATION</scope>
</reference>
<accession>A0A8C0U3R4</accession>
<keyword evidence="2" id="KW-1185">Reference proteome</keyword>
<evidence type="ECO:0000313" key="2">
    <source>
        <dbReference type="Proteomes" id="UP000694410"/>
    </source>
</evidence>
<dbReference type="AlphaFoldDB" id="A0A8C0U3R4"/>